<dbReference type="EMBL" id="JAKIXB020000016">
    <property type="protein sequence ID" value="KAL1601155.1"/>
    <property type="molecule type" value="Genomic_DNA"/>
</dbReference>
<evidence type="ECO:0000313" key="3">
    <source>
        <dbReference type="EMBL" id="KAL1601155.1"/>
    </source>
</evidence>
<dbReference type="InterPro" id="IPR003165">
    <property type="entry name" value="Piwi"/>
</dbReference>
<dbReference type="InterPro" id="IPR012337">
    <property type="entry name" value="RNaseH-like_sf"/>
</dbReference>
<sequence>MAIIPDVTVSHLRPDFKQRIDIDRSSPKCIWCKSGGNKKKHQLLDCPNAFPQPDQRTPFSSDVFASGHGDFAVAYIQQLQQAYDQRQDGMTPFNSGRLRYQISHIPDAAPPAPAPAPAPAAATSAPAAAATASAITTPAPPAGTLSSSATTSASTTSTSANAGSTASTAPPAPAMHILGSAVGTANVAPSSASTDMSIPIVYEDENVQPLQAGSPPKLEEMQRGGLFITSKADADQKLSTLQGVTLDFPARQSFTKATGRVYTNHFQLSIKSDQKLYKYTIESTRPGRNRRKLRALMKTVIRSYDFLRDNAAVFATDYFATIIAWKPLHSAIGPRHTRLSGDGQSPDSIWRLRPELLDGPNPVAVNLIYDGEVDVAGLLNHTEVVPNYATADLEPTKRALNIVISKCFGEATNDMIQVGANKFFHKRGTHALFSKDTHGSVQSSVTLEAMRGYFYTIKPGVRNVLLNINPCTSAFFKKVRVSEVMEDTLTFNEWELEGVLRGLRVRIQLDRGNQQADLAAFARLNSPQARVKTIQGLGYSLREQTFDDANGIRQNVFAHLQNTVVNMSTWNLIKKDFYRHEKKPFQVLVLADTDVQIHNVNKVKKQFRMFADVNYKVSDTTFLDTYSLANPKNAARIRNIIESSKPDLVLFILANRNVEAYSRFKDLTDRTFGCHSICMTERILGSGLGSSMGNIMMKVNLKAAGSNHTIVNGKLKTIMKDTLVLGADVTHPSGGSILGCPSIAAIVGSVDDHAGRFLGSMRLQGAGKKEIIDNVEDMVVERIKDWIVINGFRLPKNIIYYRDGVSEGQYKFVRDDELSKITSAFPRALRELKREQPNKVMDGETPKLTAIVCAKRHHVRFYPEKGGTKNGNCPPGTYVDDVVTSPYYADFYLQSHSPLQGTARPAHYFVLRNEMATHELCFTYVRTTGAVSYASPAYYADRLCERGRCYLRDFFVNTDGTNPHQGKTLRQQFKDFKRGQEQGKANARITQYGSPWNTDGTRRAKSVAEQTQELNDRKAVEDSCVNQVMRLARREFYKYGEDRNPWHSGVAKTMFWM</sequence>
<accession>A0ABR3R9N8</accession>
<evidence type="ECO:0000313" key="4">
    <source>
        <dbReference type="Proteomes" id="UP001521222"/>
    </source>
</evidence>
<dbReference type="SMART" id="SM00950">
    <property type="entry name" value="Piwi"/>
    <property type="match status" value="1"/>
</dbReference>
<dbReference type="Pfam" id="PF08699">
    <property type="entry name" value="ArgoL1"/>
    <property type="match status" value="1"/>
</dbReference>
<name>A0ABR3R9N8_9PLEO</name>
<reference evidence="3 4" key="1">
    <citation type="submission" date="2024-02" db="EMBL/GenBank/DDBJ databases">
        <title>De novo assembly and annotation of 12 fungi associated with fruit tree decline syndrome in Ontario, Canada.</title>
        <authorList>
            <person name="Sulman M."/>
            <person name="Ellouze W."/>
            <person name="Ilyukhin E."/>
        </authorList>
    </citation>
    <scope>NUCLEOTIDE SEQUENCE [LARGE SCALE GENOMIC DNA]</scope>
    <source>
        <strain evidence="3 4">M97-236</strain>
    </source>
</reference>
<gene>
    <name evidence="3" type="ORF">SLS59_005307</name>
</gene>
<dbReference type="Gene3D" id="3.30.420.10">
    <property type="entry name" value="Ribonuclease H-like superfamily/Ribonuclease H"/>
    <property type="match status" value="1"/>
</dbReference>
<dbReference type="Proteomes" id="UP001521222">
    <property type="component" value="Unassembled WGS sequence"/>
</dbReference>
<feature type="compositionally biased region" description="Low complexity" evidence="1">
    <location>
        <begin position="132"/>
        <end position="169"/>
    </location>
</feature>
<dbReference type="Pfam" id="PF02171">
    <property type="entry name" value="Piwi"/>
    <property type="match status" value="1"/>
</dbReference>
<evidence type="ECO:0000256" key="1">
    <source>
        <dbReference type="SAM" id="MobiDB-lite"/>
    </source>
</evidence>
<comment type="caution">
    <text evidence="3">The sequence shown here is derived from an EMBL/GenBank/DDBJ whole genome shotgun (WGS) entry which is preliminary data.</text>
</comment>
<protein>
    <recommendedName>
        <fullName evidence="2">Piwi domain-containing protein</fullName>
    </recommendedName>
</protein>
<feature type="region of interest" description="Disordered" evidence="1">
    <location>
        <begin position="132"/>
        <end position="171"/>
    </location>
</feature>
<dbReference type="PROSITE" id="PS50822">
    <property type="entry name" value="PIWI"/>
    <property type="match status" value="1"/>
</dbReference>
<dbReference type="PANTHER" id="PTHR22891">
    <property type="entry name" value="EUKARYOTIC TRANSLATION INITIATION FACTOR 2C"/>
    <property type="match status" value="1"/>
</dbReference>
<dbReference type="InterPro" id="IPR036397">
    <property type="entry name" value="RNaseH_sf"/>
</dbReference>
<proteinExistence type="predicted"/>
<organism evidence="3 4">
    <name type="scientific">Nothophoma quercina</name>
    <dbReference type="NCBI Taxonomy" id="749835"/>
    <lineage>
        <taxon>Eukaryota</taxon>
        <taxon>Fungi</taxon>
        <taxon>Dikarya</taxon>
        <taxon>Ascomycota</taxon>
        <taxon>Pezizomycotina</taxon>
        <taxon>Dothideomycetes</taxon>
        <taxon>Pleosporomycetidae</taxon>
        <taxon>Pleosporales</taxon>
        <taxon>Pleosporineae</taxon>
        <taxon>Didymellaceae</taxon>
        <taxon>Nothophoma</taxon>
    </lineage>
</organism>
<dbReference type="Gene3D" id="3.40.50.2300">
    <property type="match status" value="1"/>
</dbReference>
<keyword evidence="4" id="KW-1185">Reference proteome</keyword>
<evidence type="ECO:0000259" key="2">
    <source>
        <dbReference type="PROSITE" id="PS50822"/>
    </source>
</evidence>
<dbReference type="SMART" id="SM01163">
    <property type="entry name" value="DUF1785"/>
    <property type="match status" value="1"/>
</dbReference>
<dbReference type="InterPro" id="IPR014811">
    <property type="entry name" value="ArgoL1"/>
</dbReference>
<dbReference type="SUPFAM" id="SSF53098">
    <property type="entry name" value="Ribonuclease H-like"/>
    <property type="match status" value="1"/>
</dbReference>
<feature type="domain" description="Piwi" evidence="2">
    <location>
        <begin position="648"/>
        <end position="952"/>
    </location>
</feature>